<gene>
    <name evidence="1" type="ORF">RsTaC01_0455</name>
</gene>
<dbReference type="EMBL" id="AP027925">
    <property type="protein sequence ID" value="BED92637.1"/>
    <property type="molecule type" value="Genomic_DNA"/>
</dbReference>
<dbReference type="Proteomes" id="UP001335720">
    <property type="component" value="Chromosome"/>
</dbReference>
<dbReference type="InterPro" id="IPR029058">
    <property type="entry name" value="AB_hydrolase_fold"/>
</dbReference>
<dbReference type="KEGG" id="ptrh:RsTaC01_0455"/>
<name>A0AA48KZ80_9FIRM</name>
<sequence>MKDMYGDRLNENGEIINFKSEEEIYIWCREKELDSNKIKIEYSVPGPESEIEVFPGATENGKFSIEKNYERMKKVLTKKIDDLLEKNNDNRITIIIKGHSRGGCAASRVLNEIARKYKDEENVRINTTIFDPVPGPFHSGEDVEIAIDGKVNKSAVVYCVDPVKGFFNLLFEPQLIRNIKIIIITEIDHTMGFYETEKINVNGNIKIVKKGYQFGRKRYSQGRLFELPTGIYFSEKNMKLIKITDINFKNIFLKLDKNKNATQKRLSFFKDIIIQRLFSQQIDTLSKNILNKKDCIDELCRYFTSSENFCNFIRTIKAELNKQKSK</sequence>
<reference evidence="1" key="1">
    <citation type="journal article" date="2023" name="ISME J.">
        <title>Emergence of putative energy parasites within Clostridia revealed by genome analysis of a novel endosymbiotic clade.</title>
        <authorList>
            <person name="Takahashi K."/>
            <person name="Kuwahara H."/>
            <person name="Horikawa Y."/>
            <person name="Izawa K."/>
            <person name="Kato D."/>
            <person name="Inagaki T."/>
            <person name="Yuki M."/>
            <person name="Ohkuma M."/>
            <person name="Hongoh Y."/>
        </authorList>
    </citation>
    <scope>NUCLEOTIDE SEQUENCE</scope>
    <source>
        <strain evidence="1">RsTa-C01</strain>
    </source>
</reference>
<accession>A0AA48KZ80</accession>
<dbReference type="SUPFAM" id="SSF53474">
    <property type="entry name" value="alpha/beta-Hydrolases"/>
    <property type="match status" value="1"/>
</dbReference>
<organism evidence="1">
    <name type="scientific">Candidatus Paraimprobicoccus trichonymphae</name>
    <dbReference type="NCBI Taxonomy" id="3033793"/>
    <lineage>
        <taxon>Bacteria</taxon>
        <taxon>Bacillati</taxon>
        <taxon>Bacillota</taxon>
        <taxon>Clostridia</taxon>
        <taxon>Candidatus Paraimprobicoccus</taxon>
    </lineage>
</organism>
<evidence type="ECO:0000313" key="1">
    <source>
        <dbReference type="EMBL" id="BED92637.1"/>
    </source>
</evidence>
<protein>
    <submittedName>
        <fullName evidence="1">Uncharacterized protein</fullName>
    </submittedName>
</protein>
<dbReference type="AlphaFoldDB" id="A0AA48KZ80"/>
<proteinExistence type="predicted"/>